<sequence>MEWQRVNVANWAETGVGKNTNVTSRNLTSIQPAHYKAHVNRRIVFGRCVKSRPNWFKANICTICRYGSALLNFNRSTHINSSEHGRSGVSLGNFQSFALINFGLFSLSARATFKN</sequence>
<protein>
    <submittedName>
        <fullName evidence="1">Uncharacterized protein</fullName>
    </submittedName>
</protein>
<dbReference type="EMBL" id="CABVLI010000043">
    <property type="protein sequence ID" value="VVT24326.1"/>
    <property type="molecule type" value="Genomic_DNA"/>
</dbReference>
<dbReference type="Proteomes" id="UP000326857">
    <property type="component" value="Unassembled WGS sequence"/>
</dbReference>
<name>A0A5E8A4B9_9SPHN</name>
<evidence type="ECO:0000313" key="2">
    <source>
        <dbReference type="Proteomes" id="UP000326857"/>
    </source>
</evidence>
<reference evidence="1 2" key="1">
    <citation type="submission" date="2019-09" db="EMBL/GenBank/DDBJ databases">
        <authorList>
            <person name="Dittami M. S."/>
        </authorList>
    </citation>
    <scope>NUCLEOTIDE SEQUENCE [LARGE SCALE GENOMIC DNA]</scope>
    <source>
        <strain evidence="1">SPHINGO391</strain>
    </source>
</reference>
<organism evidence="1 2">
    <name type="scientific">Sphingomonas aurantiaca</name>
    <dbReference type="NCBI Taxonomy" id="185949"/>
    <lineage>
        <taxon>Bacteria</taxon>
        <taxon>Pseudomonadati</taxon>
        <taxon>Pseudomonadota</taxon>
        <taxon>Alphaproteobacteria</taxon>
        <taxon>Sphingomonadales</taxon>
        <taxon>Sphingomonadaceae</taxon>
        <taxon>Sphingomonas</taxon>
    </lineage>
</organism>
<evidence type="ECO:0000313" key="1">
    <source>
        <dbReference type="EMBL" id="VVT24326.1"/>
    </source>
</evidence>
<accession>A0A5E8A4B9</accession>
<dbReference type="AlphaFoldDB" id="A0A5E8A4B9"/>
<gene>
    <name evidence="1" type="ORF">SPHINGO391_480088</name>
</gene>
<proteinExistence type="predicted"/>